<dbReference type="InterPro" id="IPR006076">
    <property type="entry name" value="FAD-dep_OxRdtase"/>
</dbReference>
<comment type="cofactor">
    <cofactor evidence="1">
        <name>FAD</name>
        <dbReference type="ChEBI" id="CHEBI:57692"/>
    </cofactor>
</comment>
<proteinExistence type="inferred from homology"/>
<dbReference type="Gene3D" id="3.30.9.10">
    <property type="entry name" value="D-Amino Acid Oxidase, subunit A, domain 2"/>
    <property type="match status" value="1"/>
</dbReference>
<protein>
    <recommendedName>
        <fullName evidence="8">L-2-hydroxyglutarate dehydrogenase, mitochondrial</fullName>
        <ecNumber evidence="7">1.1.99.2</ecNumber>
    </recommendedName>
</protein>
<dbReference type="Pfam" id="PF01266">
    <property type="entry name" value="DAO"/>
    <property type="match status" value="1"/>
</dbReference>
<accession>A0A5C3QW36</accession>
<dbReference type="AlphaFoldDB" id="A0A5C3QW36"/>
<keyword evidence="2" id="KW-0285">Flavoprotein</keyword>
<evidence type="ECO:0000256" key="2">
    <source>
        <dbReference type="ARBA" id="ARBA00022630"/>
    </source>
</evidence>
<name>A0A5C3QW36_9AGAR</name>
<keyword evidence="11" id="KW-1185">Reference proteome</keyword>
<keyword evidence="3" id="KW-0274">FAD</keyword>
<dbReference type="GO" id="GO:0047545">
    <property type="term" value="F:(S)-2-hydroxyglutarate dehydrogenase activity"/>
    <property type="evidence" value="ECO:0007669"/>
    <property type="project" value="UniProtKB-EC"/>
</dbReference>
<evidence type="ECO:0000256" key="1">
    <source>
        <dbReference type="ARBA" id="ARBA00001974"/>
    </source>
</evidence>
<organism evidence="10 11">
    <name type="scientific">Pterulicium gracile</name>
    <dbReference type="NCBI Taxonomy" id="1884261"/>
    <lineage>
        <taxon>Eukaryota</taxon>
        <taxon>Fungi</taxon>
        <taxon>Dikarya</taxon>
        <taxon>Basidiomycota</taxon>
        <taxon>Agaricomycotina</taxon>
        <taxon>Agaricomycetes</taxon>
        <taxon>Agaricomycetidae</taxon>
        <taxon>Agaricales</taxon>
        <taxon>Pleurotineae</taxon>
        <taxon>Pterulaceae</taxon>
        <taxon>Pterulicium</taxon>
    </lineage>
</organism>
<dbReference type="EC" id="1.1.99.2" evidence="7"/>
<dbReference type="Proteomes" id="UP000305067">
    <property type="component" value="Unassembled WGS sequence"/>
</dbReference>
<reference evidence="10 11" key="1">
    <citation type="journal article" date="2019" name="Nat. Ecol. Evol.">
        <title>Megaphylogeny resolves global patterns of mushroom evolution.</title>
        <authorList>
            <person name="Varga T."/>
            <person name="Krizsan K."/>
            <person name="Foldi C."/>
            <person name="Dima B."/>
            <person name="Sanchez-Garcia M."/>
            <person name="Sanchez-Ramirez S."/>
            <person name="Szollosi G.J."/>
            <person name="Szarkandi J.G."/>
            <person name="Papp V."/>
            <person name="Albert L."/>
            <person name="Andreopoulos W."/>
            <person name="Angelini C."/>
            <person name="Antonin V."/>
            <person name="Barry K.W."/>
            <person name="Bougher N.L."/>
            <person name="Buchanan P."/>
            <person name="Buyck B."/>
            <person name="Bense V."/>
            <person name="Catcheside P."/>
            <person name="Chovatia M."/>
            <person name="Cooper J."/>
            <person name="Damon W."/>
            <person name="Desjardin D."/>
            <person name="Finy P."/>
            <person name="Geml J."/>
            <person name="Haridas S."/>
            <person name="Hughes K."/>
            <person name="Justo A."/>
            <person name="Karasinski D."/>
            <person name="Kautmanova I."/>
            <person name="Kiss B."/>
            <person name="Kocsube S."/>
            <person name="Kotiranta H."/>
            <person name="LaButti K.M."/>
            <person name="Lechner B.E."/>
            <person name="Liimatainen K."/>
            <person name="Lipzen A."/>
            <person name="Lukacs Z."/>
            <person name="Mihaltcheva S."/>
            <person name="Morgado L.N."/>
            <person name="Niskanen T."/>
            <person name="Noordeloos M.E."/>
            <person name="Ohm R.A."/>
            <person name="Ortiz-Santana B."/>
            <person name="Ovrebo C."/>
            <person name="Racz N."/>
            <person name="Riley R."/>
            <person name="Savchenko A."/>
            <person name="Shiryaev A."/>
            <person name="Soop K."/>
            <person name="Spirin V."/>
            <person name="Szebenyi C."/>
            <person name="Tomsovsky M."/>
            <person name="Tulloss R.E."/>
            <person name="Uehling J."/>
            <person name="Grigoriev I.V."/>
            <person name="Vagvolgyi C."/>
            <person name="Papp T."/>
            <person name="Martin F.M."/>
            <person name="Miettinen O."/>
            <person name="Hibbett D.S."/>
            <person name="Nagy L.G."/>
        </authorList>
    </citation>
    <scope>NUCLEOTIDE SEQUENCE [LARGE SCALE GENOMIC DNA]</scope>
    <source>
        <strain evidence="10 11">CBS 309.79</strain>
    </source>
</reference>
<keyword evidence="4" id="KW-0560">Oxidoreductase</keyword>
<evidence type="ECO:0000256" key="5">
    <source>
        <dbReference type="ARBA" id="ARBA00036066"/>
    </source>
</evidence>
<comment type="similarity">
    <text evidence="6">Belongs to the L2HGDH family.</text>
</comment>
<evidence type="ECO:0000256" key="7">
    <source>
        <dbReference type="ARBA" id="ARBA00038878"/>
    </source>
</evidence>
<dbReference type="PANTHER" id="PTHR43104">
    <property type="entry name" value="L-2-HYDROXYGLUTARATE DEHYDROGENASE, MITOCHONDRIAL"/>
    <property type="match status" value="1"/>
</dbReference>
<gene>
    <name evidence="10" type="ORF">BDV98DRAFT_653301</name>
</gene>
<dbReference type="SUPFAM" id="SSF51905">
    <property type="entry name" value="FAD/NAD(P)-binding domain"/>
    <property type="match status" value="1"/>
</dbReference>
<evidence type="ECO:0000256" key="8">
    <source>
        <dbReference type="ARBA" id="ARBA00041137"/>
    </source>
</evidence>
<dbReference type="PANTHER" id="PTHR43104:SF4">
    <property type="entry name" value="L-2-HYDROXYGLUTARATE DEHYDROGENASE, MITOCHONDRIAL"/>
    <property type="match status" value="1"/>
</dbReference>
<feature type="domain" description="FAD dependent oxidoreductase" evidence="9">
    <location>
        <begin position="31"/>
        <end position="443"/>
    </location>
</feature>
<dbReference type="STRING" id="1884261.A0A5C3QW36"/>
<dbReference type="EMBL" id="ML178816">
    <property type="protein sequence ID" value="TFL05547.1"/>
    <property type="molecule type" value="Genomic_DNA"/>
</dbReference>
<evidence type="ECO:0000256" key="6">
    <source>
        <dbReference type="ARBA" id="ARBA00037941"/>
    </source>
</evidence>
<evidence type="ECO:0000313" key="11">
    <source>
        <dbReference type="Proteomes" id="UP000305067"/>
    </source>
</evidence>
<comment type="catalytic activity">
    <reaction evidence="5">
        <text>(S)-2-hydroxyglutarate + A = 2-oxoglutarate + AH2</text>
        <dbReference type="Rhea" id="RHEA:21252"/>
        <dbReference type="ChEBI" id="CHEBI:13193"/>
        <dbReference type="ChEBI" id="CHEBI:16782"/>
        <dbReference type="ChEBI" id="CHEBI:16810"/>
        <dbReference type="ChEBI" id="CHEBI:17499"/>
        <dbReference type="EC" id="1.1.99.2"/>
    </reaction>
</comment>
<evidence type="ECO:0000259" key="9">
    <source>
        <dbReference type="Pfam" id="PF01266"/>
    </source>
</evidence>
<sequence>MSTAAAAVRGLKTVLNPRGRFKYRDPDANVDFLIIGGGIVGLSIASRLARKFPEKSTYLVERHEGVGQETSSRNSEVIHAGLYYPPNSAKTRHCIRGRDLLYSYCTTHSIPYQQTGKLVVAKQGQEGYIEALHAKAVKLEWSHHRDRDGGVAVPTQLISGAEARAMEPALSKEIVAALYSPQTGIIDSHALMSSLESSILESEGGEIVYNTSLVRIDRGHSGWVVQLLTHADHGGTEKAKETETETDCILASTVINAGGLSAPTILNSILPPSDQYTAYFARGSYASYSGALSTPVQRLIYPCHETGKGTAFQSLGTHLTLDMQGRIKFGPDLQWISPPVDEDEDPEFWEKHLIPDEGRLEEMHREVASYLPEVRRDKMNPDYVGIRPKIGGPSSGFVDFTFRTDEFALADKTRGGGKMISLLGIESPGLTSALSIAEEVVERMV</sequence>
<evidence type="ECO:0000256" key="4">
    <source>
        <dbReference type="ARBA" id="ARBA00023002"/>
    </source>
</evidence>
<evidence type="ECO:0000256" key="3">
    <source>
        <dbReference type="ARBA" id="ARBA00022827"/>
    </source>
</evidence>
<dbReference type="InterPro" id="IPR036188">
    <property type="entry name" value="FAD/NAD-bd_sf"/>
</dbReference>
<dbReference type="OrthoDB" id="498204at2759"/>
<dbReference type="Gene3D" id="3.50.50.60">
    <property type="entry name" value="FAD/NAD(P)-binding domain"/>
    <property type="match status" value="1"/>
</dbReference>
<evidence type="ECO:0000313" key="10">
    <source>
        <dbReference type="EMBL" id="TFL05547.1"/>
    </source>
</evidence>